<keyword evidence="2" id="KW-0812">Transmembrane</keyword>
<evidence type="ECO:0000256" key="2">
    <source>
        <dbReference type="SAM" id="Phobius"/>
    </source>
</evidence>
<protein>
    <recommendedName>
        <fullName evidence="5">Small hydrophobic protein</fullName>
    </recommendedName>
</protein>
<comment type="caution">
    <text evidence="3">The sequence shown here is derived from an EMBL/GenBank/DDBJ whole genome shotgun (WGS) entry which is preliminary data.</text>
</comment>
<dbReference type="EMBL" id="BAAANT010000009">
    <property type="protein sequence ID" value="GAA2139068.1"/>
    <property type="molecule type" value="Genomic_DNA"/>
</dbReference>
<organism evidence="3 4">
    <name type="scientific">Kitasatospora kazusensis</name>
    <dbReference type="NCBI Taxonomy" id="407974"/>
    <lineage>
        <taxon>Bacteria</taxon>
        <taxon>Bacillati</taxon>
        <taxon>Actinomycetota</taxon>
        <taxon>Actinomycetes</taxon>
        <taxon>Kitasatosporales</taxon>
        <taxon>Streptomycetaceae</taxon>
        <taxon>Kitasatospora</taxon>
    </lineage>
</organism>
<keyword evidence="2" id="KW-0472">Membrane</keyword>
<feature type="region of interest" description="Disordered" evidence="1">
    <location>
        <begin position="1"/>
        <end position="39"/>
    </location>
</feature>
<dbReference type="RefSeq" id="WP_344463205.1">
    <property type="nucleotide sequence ID" value="NZ_BAAANT010000009.1"/>
</dbReference>
<accession>A0ABP5L0S1</accession>
<evidence type="ECO:0008006" key="5">
    <source>
        <dbReference type="Google" id="ProtNLM"/>
    </source>
</evidence>
<name>A0ABP5L0S1_9ACTN</name>
<gene>
    <name evidence="3" type="ORF">GCM10009760_20870</name>
</gene>
<dbReference type="Pfam" id="PF19621">
    <property type="entry name" value="DUF6126"/>
    <property type="match status" value="1"/>
</dbReference>
<keyword evidence="2" id="KW-1133">Transmembrane helix</keyword>
<reference evidence="4" key="1">
    <citation type="journal article" date="2019" name="Int. J. Syst. Evol. Microbiol.">
        <title>The Global Catalogue of Microorganisms (GCM) 10K type strain sequencing project: providing services to taxonomists for standard genome sequencing and annotation.</title>
        <authorList>
            <consortium name="The Broad Institute Genomics Platform"/>
            <consortium name="The Broad Institute Genome Sequencing Center for Infectious Disease"/>
            <person name="Wu L."/>
            <person name="Ma J."/>
        </authorList>
    </citation>
    <scope>NUCLEOTIDE SEQUENCE [LARGE SCALE GENOMIC DNA]</scope>
    <source>
        <strain evidence="4">JCM 14560</strain>
    </source>
</reference>
<dbReference type="InterPro" id="IPR046129">
    <property type="entry name" value="DUF6126"/>
</dbReference>
<feature type="compositionally biased region" description="Pro residues" evidence="1">
    <location>
        <begin position="9"/>
        <end position="29"/>
    </location>
</feature>
<keyword evidence="4" id="KW-1185">Reference proteome</keyword>
<proteinExistence type="predicted"/>
<sequence length="72" mass="7768">MKQTLVAPIPAPIPASTPTPTPHPHPTPSAAPSTDAGHRTDRRVWTRAVIYMVATHVFAGFVILLFEVGSRK</sequence>
<evidence type="ECO:0000313" key="4">
    <source>
        <dbReference type="Proteomes" id="UP001422759"/>
    </source>
</evidence>
<dbReference type="Proteomes" id="UP001422759">
    <property type="component" value="Unassembled WGS sequence"/>
</dbReference>
<evidence type="ECO:0000313" key="3">
    <source>
        <dbReference type="EMBL" id="GAA2139068.1"/>
    </source>
</evidence>
<evidence type="ECO:0000256" key="1">
    <source>
        <dbReference type="SAM" id="MobiDB-lite"/>
    </source>
</evidence>
<feature type="transmembrane region" description="Helical" evidence="2">
    <location>
        <begin position="48"/>
        <end position="66"/>
    </location>
</feature>